<organism evidence="2 3">
    <name type="scientific">Neogobius melanostomus</name>
    <name type="common">round goby</name>
    <dbReference type="NCBI Taxonomy" id="47308"/>
    <lineage>
        <taxon>Eukaryota</taxon>
        <taxon>Metazoa</taxon>
        <taxon>Chordata</taxon>
        <taxon>Craniata</taxon>
        <taxon>Vertebrata</taxon>
        <taxon>Euteleostomi</taxon>
        <taxon>Actinopterygii</taxon>
        <taxon>Neopterygii</taxon>
        <taxon>Teleostei</taxon>
        <taxon>Neoteleostei</taxon>
        <taxon>Acanthomorphata</taxon>
        <taxon>Gobiaria</taxon>
        <taxon>Gobiiformes</taxon>
        <taxon>Gobioidei</taxon>
        <taxon>Gobiidae</taxon>
        <taxon>Benthophilinae</taxon>
        <taxon>Neogobiini</taxon>
        <taxon>Neogobius</taxon>
    </lineage>
</organism>
<evidence type="ECO:0000313" key="3">
    <source>
        <dbReference type="Proteomes" id="UP000694523"/>
    </source>
</evidence>
<dbReference type="PANTHER" id="PTHR33444">
    <property type="entry name" value="SI:DKEY-19B23.12-RELATED"/>
    <property type="match status" value="1"/>
</dbReference>
<evidence type="ECO:0000313" key="2">
    <source>
        <dbReference type="Ensembl" id="ENSNMLP00000036078.1"/>
    </source>
</evidence>
<keyword evidence="1" id="KW-0472">Membrane</keyword>
<reference evidence="2" key="2">
    <citation type="submission" date="2025-09" db="UniProtKB">
        <authorList>
            <consortium name="Ensembl"/>
        </authorList>
    </citation>
    <scope>IDENTIFICATION</scope>
</reference>
<dbReference type="Ensembl" id="ENSNMLT00000040212.1">
    <property type="protein sequence ID" value="ENSNMLP00000036078.1"/>
    <property type="gene ID" value="ENSNMLG00000022411.1"/>
</dbReference>
<sequence>MSALIQRVKKAPKPPQHVQLCSKAVVSILPVAQIAIGAAYLNECPREHYIPIYLVVMGSFSLLLTLLSCLPCAQPKEGSTNFLHRLCTGWNSLVSAFVFCWFIAGNVWVYRIYEPIYVNNATTADIYCHKTVYLFAFWTITLFYILLMAFLVGGFCVLFCFLLCGRADPDD</sequence>
<evidence type="ECO:0000256" key="1">
    <source>
        <dbReference type="SAM" id="Phobius"/>
    </source>
</evidence>
<dbReference type="AlphaFoldDB" id="A0A8C6ULH1"/>
<protein>
    <submittedName>
        <fullName evidence="2">Si:dkey-19b23.12</fullName>
    </submittedName>
</protein>
<dbReference type="Proteomes" id="UP000694523">
    <property type="component" value="Unplaced"/>
</dbReference>
<keyword evidence="3" id="KW-1185">Reference proteome</keyword>
<name>A0A8C6ULH1_9GOBI</name>
<feature type="transmembrane region" description="Helical" evidence="1">
    <location>
        <begin position="133"/>
        <end position="164"/>
    </location>
</feature>
<dbReference type="InterPro" id="IPR040350">
    <property type="entry name" value="TMEM272"/>
</dbReference>
<reference evidence="2" key="1">
    <citation type="submission" date="2025-08" db="UniProtKB">
        <authorList>
            <consortium name="Ensembl"/>
        </authorList>
    </citation>
    <scope>IDENTIFICATION</scope>
</reference>
<accession>A0A8C6ULH1</accession>
<feature type="transmembrane region" description="Helical" evidence="1">
    <location>
        <begin position="52"/>
        <end position="73"/>
    </location>
</feature>
<keyword evidence="1" id="KW-1133">Transmembrane helix</keyword>
<dbReference type="PANTHER" id="PTHR33444:SF2">
    <property type="entry name" value="MARVEL DOMAIN-CONTAINING PROTEIN"/>
    <property type="match status" value="1"/>
</dbReference>
<proteinExistence type="predicted"/>
<keyword evidence="1" id="KW-0812">Transmembrane</keyword>
<feature type="transmembrane region" description="Helical" evidence="1">
    <location>
        <begin position="93"/>
        <end position="113"/>
    </location>
</feature>